<evidence type="ECO:0000259" key="8">
    <source>
        <dbReference type="PROSITE" id="PS50066"/>
    </source>
</evidence>
<dbReference type="PANTHER" id="PTHR11945">
    <property type="entry name" value="MADS BOX PROTEIN"/>
    <property type="match status" value="1"/>
</dbReference>
<sequence length="372" mass="41320">MGRKKIQIKPIKDERNRQVTFLKRKYGLMKKAYELSVLCDCEIALIIFNSNNKLVQYASTDIDKILLKYTEYSEPHESKGNHDRYGMPSPQQTYSSTQVSGQSGPYSINNYPMYAQSQHQQFMVQQTQQFYPQVTQAMHQSMTPMSLPITNVPMQVPASIAPNVPVDVPTTTSISSPQLSSSNTQSLPMSQTPQIDTNGDLMSPSLITSSPKKPKLRVQIPEAKEKQSTPNAVQQPQTIKSDPSPEQETISDPQQTMISQPLQSSRPTPGTTETGPTSALPSQFAQNLPSPSTFFSEFYKTAELPSPLTFGNTPTSANPGAFPWPAPRMNYMHQPSPLAKHESSSNPLKNRPAPTDEEEDGDSEPEKKKTKQ</sequence>
<name>A0A9N8VKD9_9GLOM</name>
<dbReference type="PANTHER" id="PTHR11945:SF534">
    <property type="entry name" value="MYOCYTE-SPECIFIC ENHANCER FACTOR 2"/>
    <property type="match status" value="1"/>
</dbReference>
<organism evidence="9 10">
    <name type="scientific">Cetraspora pellucida</name>
    <dbReference type="NCBI Taxonomy" id="1433469"/>
    <lineage>
        <taxon>Eukaryota</taxon>
        <taxon>Fungi</taxon>
        <taxon>Fungi incertae sedis</taxon>
        <taxon>Mucoromycota</taxon>
        <taxon>Glomeromycotina</taxon>
        <taxon>Glomeromycetes</taxon>
        <taxon>Diversisporales</taxon>
        <taxon>Gigasporaceae</taxon>
        <taxon>Cetraspora</taxon>
    </lineage>
</organism>
<comment type="caution">
    <text evidence="9">The sequence shown here is derived from an EMBL/GenBank/DDBJ whole genome shotgun (WGS) entry which is preliminary data.</text>
</comment>
<keyword evidence="5" id="KW-0539">Nucleus</keyword>
<evidence type="ECO:0000256" key="7">
    <source>
        <dbReference type="SAM" id="MobiDB-lite"/>
    </source>
</evidence>
<accession>A0A9N8VKD9</accession>
<keyword evidence="10" id="KW-1185">Reference proteome</keyword>
<evidence type="ECO:0000256" key="4">
    <source>
        <dbReference type="ARBA" id="ARBA00023163"/>
    </source>
</evidence>
<dbReference type="InterPro" id="IPR036879">
    <property type="entry name" value="TF_MADSbox_sf"/>
</dbReference>
<keyword evidence="2" id="KW-0805">Transcription regulation</keyword>
<dbReference type="GO" id="GO:0000981">
    <property type="term" value="F:DNA-binding transcription factor activity, RNA polymerase II-specific"/>
    <property type="evidence" value="ECO:0007669"/>
    <property type="project" value="TreeGrafter"/>
</dbReference>
<dbReference type="PRINTS" id="PR00404">
    <property type="entry name" value="MADSDOMAIN"/>
</dbReference>
<keyword evidence="3" id="KW-0238">DNA-binding</keyword>
<evidence type="ECO:0000313" key="10">
    <source>
        <dbReference type="Proteomes" id="UP000789759"/>
    </source>
</evidence>
<evidence type="ECO:0000256" key="3">
    <source>
        <dbReference type="ARBA" id="ARBA00023125"/>
    </source>
</evidence>
<dbReference type="OrthoDB" id="1898716at2759"/>
<feature type="region of interest" description="Disordered" evidence="7">
    <location>
        <begin position="310"/>
        <end position="372"/>
    </location>
</feature>
<feature type="region of interest" description="Disordered" evidence="7">
    <location>
        <begin position="76"/>
        <end position="102"/>
    </location>
</feature>
<dbReference type="CDD" id="cd00265">
    <property type="entry name" value="MADS_MEF2_like"/>
    <property type="match status" value="1"/>
</dbReference>
<dbReference type="AlphaFoldDB" id="A0A9N8VKD9"/>
<dbReference type="SUPFAM" id="SSF55455">
    <property type="entry name" value="SRF-like"/>
    <property type="match status" value="1"/>
</dbReference>
<evidence type="ECO:0000256" key="5">
    <source>
        <dbReference type="ARBA" id="ARBA00023242"/>
    </source>
</evidence>
<protein>
    <submittedName>
        <fullName evidence="9">23638_t:CDS:1</fullName>
    </submittedName>
</protein>
<dbReference type="GO" id="GO:0046983">
    <property type="term" value="F:protein dimerization activity"/>
    <property type="evidence" value="ECO:0007669"/>
    <property type="project" value="InterPro"/>
</dbReference>
<gene>
    <name evidence="9" type="ORF">CPELLU_LOCUS476</name>
</gene>
<feature type="compositionally biased region" description="Polar residues" evidence="7">
    <location>
        <begin position="228"/>
        <end position="266"/>
    </location>
</feature>
<evidence type="ECO:0000256" key="6">
    <source>
        <dbReference type="ARBA" id="ARBA00025805"/>
    </source>
</evidence>
<comment type="similarity">
    <text evidence="6">Belongs to the MEF2 family.</text>
</comment>
<dbReference type="InterPro" id="IPR002100">
    <property type="entry name" value="TF_MADSbox"/>
</dbReference>
<dbReference type="PROSITE" id="PS00350">
    <property type="entry name" value="MADS_BOX_1"/>
    <property type="match status" value="1"/>
</dbReference>
<evidence type="ECO:0000256" key="1">
    <source>
        <dbReference type="ARBA" id="ARBA00004123"/>
    </source>
</evidence>
<proteinExistence type="inferred from homology"/>
<evidence type="ECO:0000256" key="2">
    <source>
        <dbReference type="ARBA" id="ARBA00023015"/>
    </source>
</evidence>
<evidence type="ECO:0000313" key="9">
    <source>
        <dbReference type="EMBL" id="CAG8457823.1"/>
    </source>
</evidence>
<feature type="compositionally biased region" description="Low complexity" evidence="7">
    <location>
        <begin position="169"/>
        <end position="188"/>
    </location>
</feature>
<feature type="compositionally biased region" description="Low complexity" evidence="7">
    <location>
        <begin position="267"/>
        <end position="277"/>
    </location>
</feature>
<feature type="region of interest" description="Disordered" evidence="7">
    <location>
        <begin position="169"/>
        <end position="288"/>
    </location>
</feature>
<dbReference type="EMBL" id="CAJVQA010000135">
    <property type="protein sequence ID" value="CAG8457823.1"/>
    <property type="molecule type" value="Genomic_DNA"/>
</dbReference>
<feature type="compositionally biased region" description="Basic and acidic residues" evidence="7">
    <location>
        <begin position="76"/>
        <end position="85"/>
    </location>
</feature>
<feature type="compositionally biased region" description="Polar residues" evidence="7">
    <location>
        <begin position="279"/>
        <end position="288"/>
    </location>
</feature>
<dbReference type="GO" id="GO:0000978">
    <property type="term" value="F:RNA polymerase II cis-regulatory region sequence-specific DNA binding"/>
    <property type="evidence" value="ECO:0007669"/>
    <property type="project" value="TreeGrafter"/>
</dbReference>
<dbReference type="Gene3D" id="3.40.1810.10">
    <property type="entry name" value="Transcription factor, MADS-box"/>
    <property type="match status" value="1"/>
</dbReference>
<dbReference type="GO" id="GO:0030154">
    <property type="term" value="P:cell differentiation"/>
    <property type="evidence" value="ECO:0007669"/>
    <property type="project" value="TreeGrafter"/>
</dbReference>
<dbReference type="Proteomes" id="UP000789759">
    <property type="component" value="Unassembled WGS sequence"/>
</dbReference>
<feature type="domain" description="MADS-box" evidence="8">
    <location>
        <begin position="1"/>
        <end position="61"/>
    </location>
</feature>
<dbReference type="Pfam" id="PF00319">
    <property type="entry name" value="SRF-TF"/>
    <property type="match status" value="1"/>
</dbReference>
<keyword evidence="4" id="KW-0804">Transcription</keyword>
<dbReference type="GO" id="GO:0045944">
    <property type="term" value="P:positive regulation of transcription by RNA polymerase II"/>
    <property type="evidence" value="ECO:0007669"/>
    <property type="project" value="InterPro"/>
</dbReference>
<dbReference type="PROSITE" id="PS50066">
    <property type="entry name" value="MADS_BOX_2"/>
    <property type="match status" value="1"/>
</dbReference>
<feature type="compositionally biased region" description="Polar residues" evidence="7">
    <location>
        <begin position="89"/>
        <end position="102"/>
    </location>
</feature>
<dbReference type="InterPro" id="IPR033896">
    <property type="entry name" value="MEF2-like_N"/>
</dbReference>
<comment type="subcellular location">
    <subcellularLocation>
        <location evidence="1">Nucleus</location>
    </subcellularLocation>
</comment>
<reference evidence="9" key="1">
    <citation type="submission" date="2021-06" db="EMBL/GenBank/DDBJ databases">
        <authorList>
            <person name="Kallberg Y."/>
            <person name="Tangrot J."/>
            <person name="Rosling A."/>
        </authorList>
    </citation>
    <scope>NUCLEOTIDE SEQUENCE</scope>
    <source>
        <strain evidence="9">FL966</strain>
    </source>
</reference>
<dbReference type="GO" id="GO:0005634">
    <property type="term" value="C:nucleus"/>
    <property type="evidence" value="ECO:0007669"/>
    <property type="project" value="UniProtKB-SubCell"/>
</dbReference>
<dbReference type="SMART" id="SM00432">
    <property type="entry name" value="MADS"/>
    <property type="match status" value="1"/>
</dbReference>